<organism evidence="3 4">
    <name type="scientific">Seiridium cardinale</name>
    <dbReference type="NCBI Taxonomy" id="138064"/>
    <lineage>
        <taxon>Eukaryota</taxon>
        <taxon>Fungi</taxon>
        <taxon>Dikarya</taxon>
        <taxon>Ascomycota</taxon>
        <taxon>Pezizomycotina</taxon>
        <taxon>Sordariomycetes</taxon>
        <taxon>Xylariomycetidae</taxon>
        <taxon>Amphisphaeriales</taxon>
        <taxon>Sporocadaceae</taxon>
        <taxon>Seiridium</taxon>
    </lineage>
</organism>
<dbReference type="PANTHER" id="PTHR14534">
    <property type="entry name" value="VACUOLAR IMPORT AND DEGRADATION PROTEIN 24"/>
    <property type="match status" value="1"/>
</dbReference>
<name>A0ABR2XLI1_9PEZI</name>
<feature type="compositionally biased region" description="Low complexity" evidence="2">
    <location>
        <begin position="47"/>
        <end position="61"/>
    </location>
</feature>
<evidence type="ECO:0000256" key="2">
    <source>
        <dbReference type="SAM" id="MobiDB-lite"/>
    </source>
</evidence>
<feature type="compositionally biased region" description="Basic and acidic residues" evidence="2">
    <location>
        <begin position="109"/>
        <end position="128"/>
    </location>
</feature>
<dbReference type="PANTHER" id="PTHR14534:SF3">
    <property type="entry name" value="GID COMPLEX SUBUNIT 4 HOMOLOG"/>
    <property type="match status" value="1"/>
</dbReference>
<protein>
    <submittedName>
        <fullName evidence="3">Glucose-induced degradation protein 4</fullName>
    </submittedName>
</protein>
<dbReference type="Proteomes" id="UP001465668">
    <property type="component" value="Unassembled WGS sequence"/>
</dbReference>
<dbReference type="InterPro" id="IPR018618">
    <property type="entry name" value="GID4/10-like"/>
</dbReference>
<reference evidence="3 4" key="1">
    <citation type="submission" date="2024-02" db="EMBL/GenBank/DDBJ databases">
        <title>First draft genome assembly of two strains of Seiridium cardinale.</title>
        <authorList>
            <person name="Emiliani G."/>
            <person name="Scali E."/>
        </authorList>
    </citation>
    <scope>NUCLEOTIDE SEQUENCE [LARGE SCALE GENOMIC DNA]</scope>
    <source>
        <strain evidence="3 4">BM-138-000479</strain>
    </source>
</reference>
<dbReference type="Pfam" id="PF09783">
    <property type="entry name" value="Vac_ImportDeg"/>
    <property type="match status" value="1"/>
</dbReference>
<feature type="compositionally biased region" description="Polar residues" evidence="2">
    <location>
        <begin position="151"/>
        <end position="164"/>
    </location>
</feature>
<proteinExistence type="inferred from homology"/>
<comment type="caution">
    <text evidence="3">The sequence shown here is derived from an EMBL/GenBank/DDBJ whole genome shotgun (WGS) entry which is preliminary data.</text>
</comment>
<evidence type="ECO:0000313" key="3">
    <source>
        <dbReference type="EMBL" id="KAK9774661.1"/>
    </source>
</evidence>
<comment type="similarity">
    <text evidence="1">Belongs to the GID4/VID24 family.</text>
</comment>
<keyword evidence="4" id="KW-1185">Reference proteome</keyword>
<evidence type="ECO:0000256" key="1">
    <source>
        <dbReference type="ARBA" id="ARBA00061469"/>
    </source>
</evidence>
<feature type="compositionally biased region" description="Pro residues" evidence="2">
    <location>
        <begin position="1"/>
        <end position="13"/>
    </location>
</feature>
<accession>A0ABR2XLI1</accession>
<dbReference type="EMBL" id="JARVKM010000040">
    <property type="protein sequence ID" value="KAK9774661.1"/>
    <property type="molecule type" value="Genomic_DNA"/>
</dbReference>
<evidence type="ECO:0000313" key="4">
    <source>
        <dbReference type="Proteomes" id="UP001465668"/>
    </source>
</evidence>
<gene>
    <name evidence="3" type="ORF">SCAR479_08746</name>
</gene>
<feature type="region of interest" description="Disordered" evidence="2">
    <location>
        <begin position="1"/>
        <end position="164"/>
    </location>
</feature>
<sequence>MPTPSSNPPPELPPRSHSSSCPDELRASTSSWRPDNVGLEEMHVDSDSSSPEPVSAVAESSTAMAEDVDAVSRSNTESPRPDSRSGDASRPISEDPDVDGPSQASSKTMETDHAVTPGDDRPKVRNASDRGSSAFDMISPVSADNDKTDDMASSNSRLQDDYSTPSMGYEYSNVRLIPTTSSSYLRPGSKFHGTQQSERQIYDVQVEVKYVDLRESSLCGYLRIQGLTEDNPTLTTFFEGEIIGSKYGFITNHPDWGATDKIDVSHWNKFTAFRPYAKTVRKGGNVAIPHLGSKENIFMRWKERFLVPDHRVRTINGASFEGFYYICFNQKSGTVSGIYFHAKSEKFQQLELKHVEDRGCFGAMEFR</sequence>